<dbReference type="Pfam" id="PF02566">
    <property type="entry name" value="OsmC"/>
    <property type="match status" value="1"/>
</dbReference>
<comment type="caution">
    <text evidence="2">The sequence shown here is derived from an EMBL/GenBank/DDBJ whole genome shotgun (WGS) entry which is preliminary data.</text>
</comment>
<accession>A0A9X1YY86</accession>
<proteinExistence type="predicted"/>
<evidence type="ECO:0000313" key="2">
    <source>
        <dbReference type="EMBL" id="MCK9798670.1"/>
    </source>
</evidence>
<dbReference type="RefSeq" id="WP_268265367.1">
    <property type="nucleotide sequence ID" value="NZ_JALQCW010000030.1"/>
</dbReference>
<dbReference type="SUPFAM" id="SSF82784">
    <property type="entry name" value="OsmC-like"/>
    <property type="match status" value="1"/>
</dbReference>
<sequence>MEIKVNFLDNLRLEAKFDDFTVVADQPIRYKGDGSAPGPFDYFLASSALCAAYFVKLYCQTRNIPTDNIRLSQNNIVDPENRYNQIFKIQVELPADISAKDRQGILRSIDRCTVKKVVQTGPEFVIEEVENLDSDAQALLMPQSTSSEGTYIAGKDLPLEQTIANMSGILAGLGMKIEIASWRNIVPNVWSLHIRDAQSPMCFTNGKGATKEGALASALGEFIERLNCNFFYNDQFWGEEIANAAFVHYPDERWFKPGRKDALPKELLDEYCLGIYNPDGELLGSHLYDTNSGNIERGICSLPYVRQSDGEVVYFPSNLIENLFLSNGMSAGNTLAEAQVQCLSEIFERAVKREILEGELALPDVPQEVLAKYPSILAGIQGLEEQGFPVLVKDASLGGEFPVMCVTLMNPRTGGVFASFGAHPSLEVALERSLTELLQGRSFEGLNDLPQPTFESQALMEPNNFVEHFIDSSGVVSWRFFSAKADFEFVEWDFTSQSGFSEREKASAEEAATLFGILEGLGKEVYMAVYEHLGATACRILVPDYSEIYPVDDLIWDNTNKALFFRDDILNLHSLDEDGLRSLVQRLEESELDEYTDITTLIGIEFDDNTPWGQLTVLELKLLIHVALGQFDPAKELVEMFLQYNDNTVERGLFYQAMNAVLEVELDSDLDLAHYEVNFRRMFGNERMDAVIGSVNGSVRFYGLTPTSLQLEGLDRHQRLIDSYKKLHTARAKWTTAAR</sequence>
<feature type="domain" description="YcaO" evidence="1">
    <location>
        <begin position="206"/>
        <end position="588"/>
    </location>
</feature>
<dbReference type="NCBIfam" id="NF040716">
    <property type="entry name" value="YcaO_for_S12"/>
    <property type="match status" value="1"/>
</dbReference>
<dbReference type="NCBIfam" id="TIGR00702">
    <property type="entry name" value="YcaO-type kinase domain"/>
    <property type="match status" value="1"/>
</dbReference>
<reference evidence="2 3" key="1">
    <citation type="journal article" date="2022" name="Int. J. Syst. Evol. Microbiol.">
        <title>Pseudomonas aegrilactucae sp. nov. and Pseudomonas morbosilactucae sp. nov., pathogens causing bacterial rot of lettuce in Japan.</title>
        <authorList>
            <person name="Sawada H."/>
            <person name="Fujikawa T."/>
            <person name="Satou M."/>
        </authorList>
    </citation>
    <scope>NUCLEOTIDE SEQUENCE [LARGE SCALE GENOMIC DNA]</scope>
    <source>
        <strain evidence="2 3">MAFF 302030</strain>
    </source>
</reference>
<dbReference type="Pfam" id="PF18381">
    <property type="entry name" value="YcaO_C"/>
    <property type="match status" value="1"/>
</dbReference>
<dbReference type="PANTHER" id="PTHR37809:SF1">
    <property type="entry name" value="RIBOSOMAL PROTEIN S12 METHYLTHIOTRANSFERASE ACCESSORY FACTOR YCAO"/>
    <property type="match status" value="1"/>
</dbReference>
<dbReference type="InterPro" id="IPR015946">
    <property type="entry name" value="KH_dom-like_a/b"/>
</dbReference>
<evidence type="ECO:0000313" key="3">
    <source>
        <dbReference type="Proteomes" id="UP001155059"/>
    </source>
</evidence>
<dbReference type="Gene3D" id="3.30.300.20">
    <property type="match status" value="1"/>
</dbReference>
<dbReference type="InterPro" id="IPR003718">
    <property type="entry name" value="OsmC/Ohr_fam"/>
</dbReference>
<organism evidence="2 3">
    <name type="scientific">Pseudomonas morbosilactucae</name>
    <dbReference type="NCBI Taxonomy" id="2938197"/>
    <lineage>
        <taxon>Bacteria</taxon>
        <taxon>Pseudomonadati</taxon>
        <taxon>Pseudomonadota</taxon>
        <taxon>Gammaproteobacteria</taxon>
        <taxon>Pseudomonadales</taxon>
        <taxon>Pseudomonadaceae</taxon>
        <taxon>Pseudomonas</taxon>
    </lineage>
</organism>
<dbReference type="Gene3D" id="3.30.1330.230">
    <property type="match status" value="1"/>
</dbReference>
<reference evidence="2 3" key="2">
    <citation type="journal article" date="2023" name="Plant Pathol.">
        <title>Dismantling and reorganizing Pseudomonas marginalis sensu#lato.</title>
        <authorList>
            <person name="Sawada H."/>
            <person name="Fujikawa T."/>
            <person name="Satou M."/>
        </authorList>
    </citation>
    <scope>NUCLEOTIDE SEQUENCE [LARGE SCALE GENOMIC DNA]</scope>
    <source>
        <strain evidence="2 3">MAFF 302030</strain>
    </source>
</reference>
<dbReference type="InterPro" id="IPR041080">
    <property type="entry name" value="YcaO_C"/>
</dbReference>
<dbReference type="InterPro" id="IPR036102">
    <property type="entry name" value="OsmC/Ohrsf"/>
</dbReference>
<dbReference type="Proteomes" id="UP001155059">
    <property type="component" value="Unassembled WGS sequence"/>
</dbReference>
<dbReference type="NCBIfam" id="TIGR03549">
    <property type="entry name" value="OsmC domain/YcaO domain-containing protein"/>
    <property type="match status" value="1"/>
</dbReference>
<protein>
    <submittedName>
        <fullName evidence="2">OsmC domain/YcaO domain-containing protein</fullName>
    </submittedName>
</protein>
<dbReference type="Pfam" id="PF02624">
    <property type="entry name" value="YcaO"/>
    <property type="match status" value="1"/>
</dbReference>
<dbReference type="PANTHER" id="PTHR37809">
    <property type="entry name" value="RIBOSOMAL PROTEIN S12 METHYLTHIOTRANSFERASE ACCESSORY FACTOR YCAO"/>
    <property type="match status" value="1"/>
</dbReference>
<dbReference type="PROSITE" id="PS51664">
    <property type="entry name" value="YCAO"/>
    <property type="match status" value="1"/>
</dbReference>
<name>A0A9X1YY86_9PSED</name>
<gene>
    <name evidence="2" type="ORF">M1B34_13285</name>
</gene>
<dbReference type="InterPro" id="IPR019938">
    <property type="entry name" value="YcaO_dom_prot"/>
</dbReference>
<dbReference type="EMBL" id="JALQCW010000030">
    <property type="protein sequence ID" value="MCK9798670.1"/>
    <property type="molecule type" value="Genomic_DNA"/>
</dbReference>
<dbReference type="InterPro" id="IPR003776">
    <property type="entry name" value="YcaO-like_dom"/>
</dbReference>
<dbReference type="AlphaFoldDB" id="A0A9X1YY86"/>
<evidence type="ECO:0000259" key="1">
    <source>
        <dbReference type="PROSITE" id="PS51664"/>
    </source>
</evidence>